<dbReference type="InterPro" id="IPR036909">
    <property type="entry name" value="Cyt_c-like_dom_sf"/>
</dbReference>
<dbReference type="SMART" id="SM00564">
    <property type="entry name" value="PQQ"/>
    <property type="match status" value="5"/>
</dbReference>
<dbReference type="OrthoDB" id="9794322at2"/>
<dbReference type="GO" id="GO:0016491">
    <property type="term" value="F:oxidoreductase activity"/>
    <property type="evidence" value="ECO:0007669"/>
    <property type="project" value="UniProtKB-KW"/>
</dbReference>
<comment type="similarity">
    <text evidence="2">Belongs to the bacterial PQQ dehydrogenase family.</text>
</comment>
<keyword evidence="7" id="KW-0560">Oxidoreductase</keyword>
<dbReference type="InterPro" id="IPR001479">
    <property type="entry name" value="Quinoprotein_DH_CS"/>
</dbReference>
<evidence type="ECO:0000256" key="4">
    <source>
        <dbReference type="ARBA" id="ARBA00022723"/>
    </source>
</evidence>
<keyword evidence="3 9" id="KW-0349">Heme</keyword>
<evidence type="ECO:0000259" key="12">
    <source>
        <dbReference type="PROSITE" id="PS51007"/>
    </source>
</evidence>
<evidence type="ECO:0000256" key="7">
    <source>
        <dbReference type="ARBA" id="ARBA00023002"/>
    </source>
</evidence>
<dbReference type="Proteomes" id="UP000233440">
    <property type="component" value="Unassembled WGS sequence"/>
</dbReference>
<dbReference type="Gene3D" id="2.140.10.10">
    <property type="entry name" value="Quinoprotein alcohol dehydrogenase-like superfamily"/>
    <property type="match status" value="1"/>
</dbReference>
<keyword evidence="5 11" id="KW-0732">Signal</keyword>
<dbReference type="GO" id="GO:0046872">
    <property type="term" value="F:metal ion binding"/>
    <property type="evidence" value="ECO:0007669"/>
    <property type="project" value="UniProtKB-KW"/>
</dbReference>
<dbReference type="InterPro" id="IPR011047">
    <property type="entry name" value="Quinoprotein_ADH-like_sf"/>
</dbReference>
<proteinExistence type="inferred from homology"/>
<dbReference type="Gene3D" id="1.10.760.10">
    <property type="entry name" value="Cytochrome c-like domain"/>
    <property type="match status" value="1"/>
</dbReference>
<dbReference type="InterPro" id="IPR002372">
    <property type="entry name" value="PQQ_rpt_dom"/>
</dbReference>
<dbReference type="GO" id="GO:0030288">
    <property type="term" value="C:outer membrane-bounded periplasmic space"/>
    <property type="evidence" value="ECO:0007669"/>
    <property type="project" value="InterPro"/>
</dbReference>
<gene>
    <name evidence="13" type="ORF">CWO92_20905</name>
</gene>
<reference evidence="13 14" key="1">
    <citation type="submission" date="2017-11" db="EMBL/GenBank/DDBJ databases">
        <title>Bacillus camelliae sp. nov., isolated from pu'er tea.</title>
        <authorList>
            <person name="Niu L."/>
        </authorList>
    </citation>
    <scope>NUCLEOTIDE SEQUENCE [LARGE SCALE GENOMIC DNA]</scope>
    <source>
        <strain evidence="13 14">7578-1</strain>
    </source>
</reference>
<protein>
    <recommendedName>
        <fullName evidence="12">Cytochrome c domain-containing protein</fullName>
    </recommendedName>
</protein>
<accession>A0A2N3LEU3</accession>
<feature type="chain" id="PRO_5014775099" description="Cytochrome c domain-containing protein" evidence="11">
    <location>
        <begin position="25"/>
        <end position="659"/>
    </location>
</feature>
<dbReference type="InterPro" id="IPR009056">
    <property type="entry name" value="Cyt_c-like_dom"/>
</dbReference>
<evidence type="ECO:0000256" key="3">
    <source>
        <dbReference type="ARBA" id="ARBA00022617"/>
    </source>
</evidence>
<evidence type="ECO:0000256" key="9">
    <source>
        <dbReference type="PROSITE-ProRule" id="PRU00433"/>
    </source>
</evidence>
<organism evidence="13 14">
    <name type="scientific">Heyndrickxia camelliae</name>
    <dbReference type="NCBI Taxonomy" id="1707093"/>
    <lineage>
        <taxon>Bacteria</taxon>
        <taxon>Bacillati</taxon>
        <taxon>Bacillota</taxon>
        <taxon>Bacilli</taxon>
        <taxon>Bacillales</taxon>
        <taxon>Bacillaceae</taxon>
        <taxon>Heyndrickxia</taxon>
    </lineage>
</organism>
<dbReference type="GO" id="GO:0020037">
    <property type="term" value="F:heme binding"/>
    <property type="evidence" value="ECO:0007669"/>
    <property type="project" value="InterPro"/>
</dbReference>
<feature type="domain" description="Cytochrome c" evidence="12">
    <location>
        <begin position="586"/>
        <end position="659"/>
    </location>
</feature>
<comment type="caution">
    <text evidence="13">The sequence shown here is derived from an EMBL/GenBank/DDBJ whole genome shotgun (WGS) entry which is preliminary data.</text>
</comment>
<evidence type="ECO:0000256" key="5">
    <source>
        <dbReference type="ARBA" id="ARBA00022729"/>
    </source>
</evidence>
<keyword evidence="6" id="KW-0634">PQQ</keyword>
<evidence type="ECO:0000313" key="13">
    <source>
        <dbReference type="EMBL" id="PKR83150.1"/>
    </source>
</evidence>
<evidence type="ECO:0000313" key="14">
    <source>
        <dbReference type="Proteomes" id="UP000233440"/>
    </source>
</evidence>
<name>A0A2N3LEU3_9BACI</name>
<evidence type="ECO:0000256" key="6">
    <source>
        <dbReference type="ARBA" id="ARBA00022891"/>
    </source>
</evidence>
<dbReference type="PANTHER" id="PTHR32303">
    <property type="entry name" value="QUINOPROTEIN ALCOHOL DEHYDROGENASE (CYTOCHROME C)"/>
    <property type="match status" value="1"/>
</dbReference>
<dbReference type="SUPFAM" id="SSF50998">
    <property type="entry name" value="Quinoprotein alcohol dehydrogenase-like"/>
    <property type="match status" value="1"/>
</dbReference>
<feature type="region of interest" description="Disordered" evidence="10">
    <location>
        <begin position="557"/>
        <end position="589"/>
    </location>
</feature>
<dbReference type="PROSITE" id="PS00364">
    <property type="entry name" value="BACTERIAL_PQQ_2"/>
    <property type="match status" value="1"/>
</dbReference>
<feature type="region of interest" description="Disordered" evidence="10">
    <location>
        <begin position="27"/>
        <end position="51"/>
    </location>
</feature>
<keyword evidence="8 9" id="KW-0408">Iron</keyword>
<keyword evidence="14" id="KW-1185">Reference proteome</keyword>
<keyword evidence="4 9" id="KW-0479">Metal-binding</keyword>
<dbReference type="PROSITE" id="PS51007">
    <property type="entry name" value="CYTC"/>
    <property type="match status" value="1"/>
</dbReference>
<evidence type="ECO:0000256" key="2">
    <source>
        <dbReference type="ARBA" id="ARBA00008156"/>
    </source>
</evidence>
<dbReference type="EMBL" id="PIQO01000022">
    <property type="protein sequence ID" value="PKR83150.1"/>
    <property type="molecule type" value="Genomic_DNA"/>
</dbReference>
<dbReference type="RefSeq" id="WP_101356146.1">
    <property type="nucleotide sequence ID" value="NZ_PIQO01000022.1"/>
</dbReference>
<dbReference type="PROSITE" id="PS51257">
    <property type="entry name" value="PROKAR_LIPOPROTEIN"/>
    <property type="match status" value="1"/>
</dbReference>
<evidence type="ECO:0000256" key="10">
    <source>
        <dbReference type="SAM" id="MobiDB-lite"/>
    </source>
</evidence>
<dbReference type="Pfam" id="PF13442">
    <property type="entry name" value="Cytochrome_CBB3"/>
    <property type="match status" value="1"/>
</dbReference>
<dbReference type="GO" id="GO:0009055">
    <property type="term" value="F:electron transfer activity"/>
    <property type="evidence" value="ECO:0007669"/>
    <property type="project" value="InterPro"/>
</dbReference>
<dbReference type="AlphaFoldDB" id="A0A2N3LEU3"/>
<feature type="compositionally biased region" description="Polar residues" evidence="10">
    <location>
        <begin position="557"/>
        <end position="577"/>
    </location>
</feature>
<comment type="cofactor">
    <cofactor evidence="1">
        <name>pyrroloquinoline quinone</name>
        <dbReference type="ChEBI" id="CHEBI:58442"/>
    </cofactor>
</comment>
<feature type="signal peptide" evidence="11">
    <location>
        <begin position="1"/>
        <end position="24"/>
    </location>
</feature>
<dbReference type="InterPro" id="IPR018391">
    <property type="entry name" value="PQQ_b-propeller_rpt"/>
</dbReference>
<evidence type="ECO:0000256" key="8">
    <source>
        <dbReference type="ARBA" id="ARBA00023004"/>
    </source>
</evidence>
<evidence type="ECO:0000256" key="11">
    <source>
        <dbReference type="SAM" id="SignalP"/>
    </source>
</evidence>
<dbReference type="Pfam" id="PF01011">
    <property type="entry name" value="PQQ"/>
    <property type="match status" value="2"/>
</dbReference>
<evidence type="ECO:0000256" key="1">
    <source>
        <dbReference type="ARBA" id="ARBA00001931"/>
    </source>
</evidence>
<sequence>MKRYLKVAIITMLAAVLVVGCSTKQENKKNTANNNTNQPAKSTKEDGFPNWGYDLQQTRNVPYDKITKDNVNKLGVVWQQDLAGWDKKAPNASEDYPVVVDGVMYVTTSLNRVFAMDASNGKKIWEWKPPSNVQDHLDKADLSLLEVVASRGVAVAEGKVFVLIADNRLAKLDAKTGKLDKIINFWDIKGMEGVTLENRYYETSAPMYYKGNVYVGSSGGDNGIRGFVMAFKASDLTPAWDKPFWTVPEKGKDWVKGKYTGGGAVWNPMAFDPDTDMMYFGVGNPAPDFFIKIRPGKNPYTDSVVALDSKTGKLIWANSEMENDQWDYDAAATPMVINANVKGKKQKVVVHGGKNGKWYAWDAKSGKTIYDGVPFVKIKHTPLTTDKNKAVLQWPGVEGGQNYATETYDPGTNFVLIPGINLPSLGIAAKDEKEVEQKNGLFPGTEVLPTPKGTESSGTITAIDLNTGKQAYQIKTKQPQRGGFTSTATGLAFYGELDGTASAIDIKTGKKLWNMETGGKQVMMAPAIYMDNGKQFITYVTGTKVITYGLGGKKSVTAEQTPQGSGKNDNANDGSSGNKEKAKKQPGNTAAPAIYKKSCASCHGQNLGGGVGPDLTHIGSKMSEQEILNQIINGGGRMPAGLAKGDDAKTLARWLSQKK</sequence>
<dbReference type="SUPFAM" id="SSF46626">
    <property type="entry name" value="Cytochrome c"/>
    <property type="match status" value="1"/>
</dbReference>